<sequence length="415" mass="48014">MSNFHHHRFDPFDPFFSFPSASASAPSCPVTSSSLYYHRESALYAPPFPFPPLPSSHAFDQFSSDLDLFAPPPTFDRLPISSCPYFNSSSSLDLLDLSDRVTSLELGAYRHCPAFNREVKHTSTTEIKGDRKYKWVAESKSNGEKSYEYEAEVESPCEDGFDRKYKWKAESDGKVKWTKEIKGKGCHEPWAHKYTCEESLYGERWKKCHEKKKIKDEKKKDEKKEEKKCHEKKEKHSSARVVEIEDSTHACAAIRKAFHKHCVKGKKKELSPQDAAMMIQMNYRAHLARRSHVLRCLRQMAVAKARLKEIRDLFYNFAYRRRVACDAAERQSFSQKIKVLLLTVQDLEGPDYMVRVAKKSMLEELEAMLEVIDPQPPGSKYNLLRRCRFDLPEGPISEELHCGISDVVRIVEKEE</sequence>
<reference evidence="3" key="1">
    <citation type="submission" date="2022-08" db="EMBL/GenBank/DDBJ databases">
        <authorList>
            <person name="Marques A."/>
        </authorList>
    </citation>
    <scope>NUCLEOTIDE SEQUENCE</scope>
    <source>
        <strain evidence="3">RhyPub2mFocal</strain>
        <tissue evidence="3">Leaves</tissue>
    </source>
</reference>
<dbReference type="GO" id="GO:0006457">
    <property type="term" value="P:protein folding"/>
    <property type="evidence" value="ECO:0007669"/>
    <property type="project" value="TreeGrafter"/>
</dbReference>
<dbReference type="PANTHER" id="PTHR33322">
    <property type="entry name" value="BAG DOMAIN CONTAINING PROTEIN, EXPRESSED"/>
    <property type="match status" value="1"/>
</dbReference>
<gene>
    <name evidence="3" type="ORF">LUZ62_034838</name>
</gene>
<comment type="caution">
    <text evidence="3">The sequence shown here is derived from an EMBL/GenBank/DDBJ whole genome shotgun (WGS) entry which is preliminary data.</text>
</comment>
<name>A0AAV8EQU6_9POAL</name>
<keyword evidence="4" id="KW-1185">Reference proteome</keyword>
<dbReference type="PANTHER" id="PTHR33322:SF3">
    <property type="entry name" value="BAG FAMILY MOLECULAR CHAPERONE REGULATOR 7"/>
    <property type="match status" value="1"/>
</dbReference>
<dbReference type="PROSITE" id="PS50096">
    <property type="entry name" value="IQ"/>
    <property type="match status" value="1"/>
</dbReference>
<evidence type="ECO:0000256" key="2">
    <source>
        <dbReference type="SAM" id="MobiDB-lite"/>
    </source>
</evidence>
<keyword evidence="1" id="KW-0143">Chaperone</keyword>
<feature type="compositionally biased region" description="Basic and acidic residues" evidence="2">
    <location>
        <begin position="213"/>
        <end position="232"/>
    </location>
</feature>
<accession>A0AAV8EQU6</accession>
<protein>
    <submittedName>
        <fullName evidence="3">IQ calmodulin-binding motif family protein</fullName>
    </submittedName>
</protein>
<dbReference type="EMBL" id="JAMFTS010000002">
    <property type="protein sequence ID" value="KAJ4783592.1"/>
    <property type="molecule type" value="Genomic_DNA"/>
</dbReference>
<organism evidence="3 4">
    <name type="scientific">Rhynchospora pubera</name>
    <dbReference type="NCBI Taxonomy" id="906938"/>
    <lineage>
        <taxon>Eukaryota</taxon>
        <taxon>Viridiplantae</taxon>
        <taxon>Streptophyta</taxon>
        <taxon>Embryophyta</taxon>
        <taxon>Tracheophyta</taxon>
        <taxon>Spermatophyta</taxon>
        <taxon>Magnoliopsida</taxon>
        <taxon>Liliopsida</taxon>
        <taxon>Poales</taxon>
        <taxon>Cyperaceae</taxon>
        <taxon>Cyperoideae</taxon>
        <taxon>Rhynchosporeae</taxon>
        <taxon>Rhynchospora</taxon>
    </lineage>
</organism>
<dbReference type="AlphaFoldDB" id="A0AAV8EQU6"/>
<dbReference type="GO" id="GO:0009506">
    <property type="term" value="C:plasmodesma"/>
    <property type="evidence" value="ECO:0007669"/>
    <property type="project" value="TreeGrafter"/>
</dbReference>
<dbReference type="Proteomes" id="UP001140206">
    <property type="component" value="Chromosome 2"/>
</dbReference>
<evidence type="ECO:0000256" key="1">
    <source>
        <dbReference type="ARBA" id="ARBA00023186"/>
    </source>
</evidence>
<dbReference type="InterPro" id="IPR040400">
    <property type="entry name" value="BAG5/6/7/8"/>
</dbReference>
<evidence type="ECO:0000313" key="4">
    <source>
        <dbReference type="Proteomes" id="UP001140206"/>
    </source>
</evidence>
<evidence type="ECO:0000313" key="3">
    <source>
        <dbReference type="EMBL" id="KAJ4783592.1"/>
    </source>
</evidence>
<proteinExistence type="predicted"/>
<feature type="region of interest" description="Disordered" evidence="2">
    <location>
        <begin position="212"/>
        <end position="232"/>
    </location>
</feature>